<proteinExistence type="inferred from homology"/>
<reference evidence="4" key="1">
    <citation type="submission" date="2022-10" db="EMBL/GenBank/DDBJ databases">
        <title>Roseovarius pelagicus sp. nov., isolated from Arctic seawater.</title>
        <authorList>
            <person name="Hong Y.W."/>
            <person name="Hwang C.Y."/>
        </authorList>
    </citation>
    <scope>NUCLEOTIDE SEQUENCE</scope>
    <source>
        <strain evidence="4">HL-MP18</strain>
    </source>
</reference>
<evidence type="ECO:0000256" key="2">
    <source>
        <dbReference type="ARBA" id="ARBA00022679"/>
    </source>
</evidence>
<evidence type="ECO:0000313" key="5">
    <source>
        <dbReference type="Proteomes" id="UP001064087"/>
    </source>
</evidence>
<dbReference type="SUPFAM" id="SSF52540">
    <property type="entry name" value="P-loop containing nucleoside triphosphate hydrolases"/>
    <property type="match status" value="1"/>
</dbReference>
<name>A0ABY6DDP9_9RHOB</name>
<organism evidence="4 5">
    <name type="scientific">Roseovarius pelagicus</name>
    <dbReference type="NCBI Taxonomy" id="2980108"/>
    <lineage>
        <taxon>Bacteria</taxon>
        <taxon>Pseudomonadati</taxon>
        <taxon>Pseudomonadota</taxon>
        <taxon>Alphaproteobacteria</taxon>
        <taxon>Rhodobacterales</taxon>
        <taxon>Roseobacteraceae</taxon>
        <taxon>Roseovarius</taxon>
    </lineage>
</organism>
<evidence type="ECO:0000256" key="1">
    <source>
        <dbReference type="ARBA" id="ARBA00005771"/>
    </source>
</evidence>
<dbReference type="EMBL" id="CP106738">
    <property type="protein sequence ID" value="UXX84261.1"/>
    <property type="molecule type" value="Genomic_DNA"/>
</dbReference>
<evidence type="ECO:0000259" key="3">
    <source>
        <dbReference type="Pfam" id="PF00685"/>
    </source>
</evidence>
<dbReference type="PANTHER" id="PTHR11783">
    <property type="entry name" value="SULFOTRANSFERASE SULT"/>
    <property type="match status" value="1"/>
</dbReference>
<accession>A0ABY6DDP9</accession>
<sequence length="292" mass="33141">MNNLQRIIWLASFPKSGNTWMRSFLAHYLMPPGEAPDINNLRKFTTGDVRQDFFDAAAGGKFQAHSPEDWLKVRPRALELIAASKPDHHFVKTHCQAIRFLGQDLIPPQVTAAAIYIIRNPFDLAPSFARHQNCDIDTAITRMMDPEMIMGTPAGIYEALGSWDGHVMSWARAPGLSRHIVRYEDMLAKPGKTFNDLLSKFLRLKVEKPRLARAIKATSFASMQKQEQEKGFSERPEGMQNFFAKGQSGVWREDLTPEQVGRIREAFLPTIEEWYPEMLRETEAFAAGCDTA</sequence>
<dbReference type="RefSeq" id="WP_263048594.1">
    <property type="nucleotide sequence ID" value="NZ_CP106738.1"/>
</dbReference>
<feature type="domain" description="Sulfotransferase" evidence="3">
    <location>
        <begin position="8"/>
        <end position="271"/>
    </location>
</feature>
<protein>
    <submittedName>
        <fullName evidence="4">Sulfotransferase domain-containing protein</fullName>
    </submittedName>
</protein>
<keyword evidence="5" id="KW-1185">Reference proteome</keyword>
<dbReference type="InterPro" id="IPR000863">
    <property type="entry name" value="Sulfotransferase_dom"/>
</dbReference>
<dbReference type="Gene3D" id="3.40.50.300">
    <property type="entry name" value="P-loop containing nucleotide triphosphate hydrolases"/>
    <property type="match status" value="1"/>
</dbReference>
<gene>
    <name evidence="4" type="ORF">N7U68_06310</name>
</gene>
<keyword evidence="2" id="KW-0808">Transferase</keyword>
<dbReference type="Proteomes" id="UP001064087">
    <property type="component" value="Chromosome"/>
</dbReference>
<dbReference type="Pfam" id="PF00685">
    <property type="entry name" value="Sulfotransfer_1"/>
    <property type="match status" value="1"/>
</dbReference>
<comment type="similarity">
    <text evidence="1">Belongs to the sulfotransferase 1 family.</text>
</comment>
<dbReference type="InterPro" id="IPR027417">
    <property type="entry name" value="P-loop_NTPase"/>
</dbReference>
<evidence type="ECO:0000313" key="4">
    <source>
        <dbReference type="EMBL" id="UXX84261.1"/>
    </source>
</evidence>